<dbReference type="AlphaFoldDB" id="A0AAV4UX50"/>
<dbReference type="Proteomes" id="UP001054837">
    <property type="component" value="Unassembled WGS sequence"/>
</dbReference>
<accession>A0AAV4UX50</accession>
<evidence type="ECO:0000313" key="1">
    <source>
        <dbReference type="EMBL" id="GIY61920.1"/>
    </source>
</evidence>
<evidence type="ECO:0000313" key="2">
    <source>
        <dbReference type="Proteomes" id="UP001054837"/>
    </source>
</evidence>
<comment type="caution">
    <text evidence="1">The sequence shown here is derived from an EMBL/GenBank/DDBJ whole genome shotgun (WGS) entry which is preliminary data.</text>
</comment>
<protein>
    <submittedName>
        <fullName evidence="1">Uncharacterized protein</fullName>
    </submittedName>
</protein>
<reference evidence="1 2" key="1">
    <citation type="submission" date="2021-06" db="EMBL/GenBank/DDBJ databases">
        <title>Caerostris darwini draft genome.</title>
        <authorList>
            <person name="Kono N."/>
            <person name="Arakawa K."/>
        </authorList>
    </citation>
    <scope>NUCLEOTIDE SEQUENCE [LARGE SCALE GENOMIC DNA]</scope>
</reference>
<proteinExistence type="predicted"/>
<keyword evidence="2" id="KW-1185">Reference proteome</keyword>
<dbReference type="EMBL" id="BPLQ01012009">
    <property type="protein sequence ID" value="GIY61920.1"/>
    <property type="molecule type" value="Genomic_DNA"/>
</dbReference>
<sequence>MATFLSTVLMIAVPKIMKLRDNCLRFLASTWHNFGTRCPSIWLLAKGGDMAPFTSNEAIWGFHSRRLIKTLVRVTCNCYPSFDRKLEWEELGITSSIGGNA</sequence>
<organism evidence="1 2">
    <name type="scientific">Caerostris darwini</name>
    <dbReference type="NCBI Taxonomy" id="1538125"/>
    <lineage>
        <taxon>Eukaryota</taxon>
        <taxon>Metazoa</taxon>
        <taxon>Ecdysozoa</taxon>
        <taxon>Arthropoda</taxon>
        <taxon>Chelicerata</taxon>
        <taxon>Arachnida</taxon>
        <taxon>Araneae</taxon>
        <taxon>Araneomorphae</taxon>
        <taxon>Entelegynae</taxon>
        <taxon>Araneoidea</taxon>
        <taxon>Araneidae</taxon>
        <taxon>Caerostris</taxon>
    </lineage>
</organism>
<name>A0AAV4UX50_9ARAC</name>
<gene>
    <name evidence="1" type="ORF">CDAR_518601</name>
</gene>